<dbReference type="InterPro" id="IPR044751">
    <property type="entry name" value="Ion_transp-like_CBS"/>
</dbReference>
<evidence type="ECO:0000256" key="2">
    <source>
        <dbReference type="ARBA" id="ARBA00006337"/>
    </source>
</evidence>
<dbReference type="HOGENOM" id="CLU_015237_4_2_11"/>
<gene>
    <name evidence="15" type="ordered locus">Tcur_3245</name>
</gene>
<dbReference type="InterPro" id="IPR016169">
    <property type="entry name" value="FAD-bd_PCMH_sub2"/>
</dbReference>
<dbReference type="SUPFAM" id="SSF54631">
    <property type="entry name" value="CBS-domain pair"/>
    <property type="match status" value="1"/>
</dbReference>
<evidence type="ECO:0000256" key="9">
    <source>
        <dbReference type="PROSITE-ProRule" id="PRU00703"/>
    </source>
</evidence>
<evidence type="ECO:0000256" key="1">
    <source>
        <dbReference type="ARBA" id="ARBA00004651"/>
    </source>
</evidence>
<evidence type="ECO:0008006" key="17">
    <source>
        <dbReference type="Google" id="ProtNLM"/>
    </source>
</evidence>
<dbReference type="GO" id="GO:0050660">
    <property type="term" value="F:flavin adenine dinucleotide binding"/>
    <property type="evidence" value="ECO:0007669"/>
    <property type="project" value="InterPro"/>
</dbReference>
<keyword evidence="8 10" id="KW-0472">Membrane</keyword>
<evidence type="ECO:0000256" key="7">
    <source>
        <dbReference type="ARBA" id="ARBA00023122"/>
    </source>
</evidence>
<feature type="transmembrane region" description="Helical" evidence="12">
    <location>
        <begin position="6"/>
        <end position="29"/>
    </location>
</feature>
<dbReference type="InterPro" id="IPR046342">
    <property type="entry name" value="CBS_dom_sf"/>
</dbReference>
<dbReference type="SMART" id="SM00116">
    <property type="entry name" value="CBS"/>
    <property type="match status" value="2"/>
</dbReference>
<dbReference type="EMBL" id="CP001738">
    <property type="protein sequence ID" value="ACY98784.1"/>
    <property type="molecule type" value="Genomic_DNA"/>
</dbReference>
<comment type="similarity">
    <text evidence="2">Belongs to the UPF0053 family.</text>
</comment>
<keyword evidence="16" id="KW-1185">Reference proteome</keyword>
<dbReference type="RefSeq" id="WP_012853568.1">
    <property type="nucleotide sequence ID" value="NC_013510.1"/>
</dbReference>
<dbReference type="Proteomes" id="UP000001918">
    <property type="component" value="Chromosome"/>
</dbReference>
<sequence length="442" mass="48134">MGTAQGWLIGMAAALVVVAGLLASVEAALTTVSRVRVRELDRQGRRGAQLLAEVVADPARYLNLVLLLRISCELAATVIVADLCISWLEESWPAYVVAAVIMIVVIYVVVGVGPRTLGRQHADRIALAGAGVIHPLARVLGPLPRLLIVLGNALTPGKGFREGPFASEAELRDLVDLAEQRRLIEPDERAMIHSVFELGDTLVREVMVPRTDIVFIERDKTLRQALSLALRSGFSRIPVVGENEDDVVGMAYLKDVVRRVHEHPEGASRELVESVMRPATYVPDSKPVDELLREMQAQQTHVAIVIDEHGGTAGLITIEDILEEIVGEITDEYDEERPRVEHLPDGAVRVTARLPVAELAELFGVELDVEEVDTVGGLLAHALGRVPIEGSRATVAGLELTAESLAGRRNRIGTVLVRRLPTEREGRAEEERHSGGAERMRG</sequence>
<keyword evidence="6 10" id="KW-1133">Transmembrane helix</keyword>
<evidence type="ECO:0000256" key="6">
    <source>
        <dbReference type="ARBA" id="ARBA00022989"/>
    </source>
</evidence>
<dbReference type="AlphaFoldDB" id="D1A9U8"/>
<evidence type="ECO:0000256" key="10">
    <source>
        <dbReference type="PROSITE-ProRule" id="PRU01193"/>
    </source>
</evidence>
<feature type="region of interest" description="Disordered" evidence="11">
    <location>
        <begin position="422"/>
        <end position="442"/>
    </location>
</feature>
<dbReference type="GO" id="GO:0005886">
    <property type="term" value="C:plasma membrane"/>
    <property type="evidence" value="ECO:0007669"/>
    <property type="project" value="UniProtKB-SubCell"/>
</dbReference>
<dbReference type="PANTHER" id="PTHR22777">
    <property type="entry name" value="HEMOLYSIN-RELATED"/>
    <property type="match status" value="1"/>
</dbReference>
<feature type="domain" description="CBS" evidence="13">
    <location>
        <begin position="275"/>
        <end position="332"/>
    </location>
</feature>
<reference evidence="15 16" key="1">
    <citation type="journal article" date="2011" name="Stand. Genomic Sci.">
        <title>Complete genome sequence of Thermomonospora curvata type strain (B9).</title>
        <authorList>
            <person name="Chertkov O."/>
            <person name="Sikorski J."/>
            <person name="Nolan M."/>
            <person name="Lapidus A."/>
            <person name="Lucas S."/>
            <person name="Del Rio T.G."/>
            <person name="Tice H."/>
            <person name="Cheng J.F."/>
            <person name="Goodwin L."/>
            <person name="Pitluck S."/>
            <person name="Liolios K."/>
            <person name="Ivanova N."/>
            <person name="Mavromatis K."/>
            <person name="Mikhailova N."/>
            <person name="Ovchinnikova G."/>
            <person name="Pati A."/>
            <person name="Chen A."/>
            <person name="Palaniappan K."/>
            <person name="Djao O.D."/>
            <person name="Land M."/>
            <person name="Hauser L."/>
            <person name="Chang Y.J."/>
            <person name="Jeffries C.D."/>
            <person name="Brettin T."/>
            <person name="Han C."/>
            <person name="Detter J.C."/>
            <person name="Rohde M."/>
            <person name="Goker M."/>
            <person name="Woyke T."/>
            <person name="Bristow J."/>
            <person name="Eisen J.A."/>
            <person name="Markowitz V."/>
            <person name="Hugenholtz P."/>
            <person name="Klenk H.P."/>
            <person name="Kyrpides N.C."/>
        </authorList>
    </citation>
    <scope>NUCLEOTIDE SEQUENCE [LARGE SCALE GENOMIC DNA]</scope>
    <source>
        <strain evidence="16">ATCC 19995 / DSM 43183 / JCM 3096 / KCTC 9072 / NBRC 15933 / NCIMB 10081 / Henssen B9</strain>
    </source>
</reference>
<dbReference type="FunFam" id="3.10.580.10:FF:000002">
    <property type="entry name" value="Magnesium/cobalt efflux protein CorC"/>
    <property type="match status" value="1"/>
</dbReference>
<dbReference type="Pfam" id="PF03471">
    <property type="entry name" value="CorC_HlyC"/>
    <property type="match status" value="1"/>
</dbReference>
<evidence type="ECO:0000313" key="15">
    <source>
        <dbReference type="EMBL" id="ACY98784.1"/>
    </source>
</evidence>
<dbReference type="PROSITE" id="PS51846">
    <property type="entry name" value="CNNM"/>
    <property type="match status" value="1"/>
</dbReference>
<evidence type="ECO:0000256" key="12">
    <source>
        <dbReference type="SAM" id="Phobius"/>
    </source>
</evidence>
<evidence type="ECO:0000313" key="16">
    <source>
        <dbReference type="Proteomes" id="UP000001918"/>
    </source>
</evidence>
<dbReference type="KEGG" id="tcu:Tcur_3245"/>
<dbReference type="Pfam" id="PF01595">
    <property type="entry name" value="CNNM"/>
    <property type="match status" value="1"/>
</dbReference>
<feature type="domain" description="CNNM transmembrane" evidence="14">
    <location>
        <begin position="1"/>
        <end position="188"/>
    </location>
</feature>
<feature type="domain" description="CBS" evidence="13">
    <location>
        <begin position="207"/>
        <end position="268"/>
    </location>
</feature>
<feature type="transmembrane region" description="Helical" evidence="12">
    <location>
        <begin position="94"/>
        <end position="114"/>
    </location>
</feature>
<keyword evidence="7 9" id="KW-0129">CBS domain</keyword>
<evidence type="ECO:0000256" key="4">
    <source>
        <dbReference type="ARBA" id="ARBA00022692"/>
    </source>
</evidence>
<dbReference type="InterPro" id="IPR000644">
    <property type="entry name" value="CBS_dom"/>
</dbReference>
<feature type="transmembrane region" description="Helical" evidence="12">
    <location>
        <begin position="66"/>
        <end position="88"/>
    </location>
</feature>
<keyword evidence="3" id="KW-1003">Cell membrane</keyword>
<dbReference type="PANTHER" id="PTHR22777:SF32">
    <property type="entry name" value="UPF0053 INNER MEMBRANE PROTEIN YFJD"/>
    <property type="match status" value="1"/>
</dbReference>
<evidence type="ECO:0000256" key="5">
    <source>
        <dbReference type="ARBA" id="ARBA00022737"/>
    </source>
</evidence>
<dbReference type="Pfam" id="PF00571">
    <property type="entry name" value="CBS"/>
    <property type="match status" value="2"/>
</dbReference>
<organism evidence="15 16">
    <name type="scientific">Thermomonospora curvata (strain ATCC 19995 / DSM 43183 / JCM 3096 / KCTC 9072 / NBRC 15933 / NCIMB 10081 / Henssen B9)</name>
    <dbReference type="NCBI Taxonomy" id="471852"/>
    <lineage>
        <taxon>Bacteria</taxon>
        <taxon>Bacillati</taxon>
        <taxon>Actinomycetota</taxon>
        <taxon>Actinomycetes</taxon>
        <taxon>Streptosporangiales</taxon>
        <taxon>Thermomonosporaceae</taxon>
        <taxon>Thermomonospora</taxon>
    </lineage>
</organism>
<dbReference type="Gene3D" id="3.10.580.10">
    <property type="entry name" value="CBS-domain"/>
    <property type="match status" value="1"/>
</dbReference>
<dbReference type="InterPro" id="IPR036318">
    <property type="entry name" value="FAD-bd_PCMH-like_sf"/>
</dbReference>
<dbReference type="SUPFAM" id="SSF56176">
    <property type="entry name" value="FAD-binding/transporter-associated domain-like"/>
    <property type="match status" value="1"/>
</dbReference>
<dbReference type="Gene3D" id="3.30.465.10">
    <property type="match status" value="1"/>
</dbReference>
<evidence type="ECO:0000256" key="11">
    <source>
        <dbReference type="SAM" id="MobiDB-lite"/>
    </source>
</evidence>
<dbReference type="InterPro" id="IPR002550">
    <property type="entry name" value="CNNM"/>
</dbReference>
<name>D1A9U8_THECD</name>
<dbReference type="PROSITE" id="PS51371">
    <property type="entry name" value="CBS"/>
    <property type="match status" value="2"/>
</dbReference>
<accession>D1A9U8</accession>
<proteinExistence type="inferred from homology"/>
<protein>
    <recommendedName>
        <fullName evidence="17">CBS domain containing protein</fullName>
    </recommendedName>
</protein>
<evidence type="ECO:0000256" key="3">
    <source>
        <dbReference type="ARBA" id="ARBA00022475"/>
    </source>
</evidence>
<comment type="subcellular location">
    <subcellularLocation>
        <location evidence="1">Cell membrane</location>
        <topology evidence="1">Multi-pass membrane protein</topology>
    </subcellularLocation>
</comment>
<dbReference type="InterPro" id="IPR005170">
    <property type="entry name" value="Transptr-assoc_dom"/>
</dbReference>
<dbReference type="SMART" id="SM01091">
    <property type="entry name" value="CorC_HlyC"/>
    <property type="match status" value="1"/>
</dbReference>
<dbReference type="CDD" id="cd04590">
    <property type="entry name" value="CBS_pair_CorC_HlyC_assoc"/>
    <property type="match status" value="1"/>
</dbReference>
<evidence type="ECO:0000259" key="13">
    <source>
        <dbReference type="PROSITE" id="PS51371"/>
    </source>
</evidence>
<dbReference type="eggNOG" id="COG1253">
    <property type="taxonomic scope" value="Bacteria"/>
</dbReference>
<keyword evidence="5" id="KW-0677">Repeat</keyword>
<evidence type="ECO:0000256" key="8">
    <source>
        <dbReference type="ARBA" id="ARBA00023136"/>
    </source>
</evidence>
<dbReference type="STRING" id="471852.Tcur_3245"/>
<dbReference type="OrthoDB" id="110231at2"/>
<evidence type="ECO:0000259" key="14">
    <source>
        <dbReference type="PROSITE" id="PS51846"/>
    </source>
</evidence>
<keyword evidence="4 10" id="KW-0812">Transmembrane</keyword>